<dbReference type="PROSITE" id="PS50948">
    <property type="entry name" value="PAN"/>
    <property type="match status" value="1"/>
</dbReference>
<dbReference type="FunFam" id="3.50.4.10:FF:000002">
    <property type="entry name" value="G-type lectin S-receptor-like serine/threonine-protein kinase"/>
    <property type="match status" value="1"/>
</dbReference>
<evidence type="ECO:0000313" key="27">
    <source>
        <dbReference type="RefSeq" id="XP_031406041.1"/>
    </source>
</evidence>
<keyword evidence="13 21" id="KW-1133">Transmembrane helix</keyword>
<dbReference type="InterPro" id="IPR011009">
    <property type="entry name" value="Kinase-like_dom_sf"/>
</dbReference>
<evidence type="ECO:0000256" key="19">
    <source>
        <dbReference type="ARBA" id="ARBA00048679"/>
    </source>
</evidence>
<feature type="domain" description="Bulb-type lectin" evidence="24">
    <location>
        <begin position="24"/>
        <end position="147"/>
    </location>
</feature>
<reference evidence="26" key="1">
    <citation type="journal article" date="2020" name="Plant Biotechnol. J.">
        <title>The pomegranate (Punica granatum L.) draft genome dissects genetic divergence between soft- and hard-seeded cultivars.</title>
        <authorList>
            <person name="Luo X."/>
            <person name="Li H."/>
            <person name="Wu Z."/>
            <person name="Yao W."/>
            <person name="Zhao P."/>
            <person name="Cao D."/>
            <person name="Yu H."/>
            <person name="Li K."/>
            <person name="Poudel K."/>
            <person name="Zhao D."/>
            <person name="Zhang F."/>
            <person name="Xia X."/>
            <person name="Chen L."/>
            <person name="Wang Q."/>
            <person name="Jing D."/>
            <person name="Cao S."/>
        </authorList>
    </citation>
    <scope>NUCLEOTIDE SEQUENCE [LARGE SCALE GENOMIC DNA]</scope>
    <source>
        <strain evidence="26">cv. Tunisia</strain>
    </source>
</reference>
<dbReference type="FunFam" id="3.30.200.20:FF:000330">
    <property type="entry name" value="G-type lectin S-receptor-like serine/threonine-protein kinase At4g03230"/>
    <property type="match status" value="1"/>
</dbReference>
<dbReference type="Gene3D" id="3.30.200.20">
    <property type="entry name" value="Phosphorylase Kinase, domain 1"/>
    <property type="match status" value="1"/>
</dbReference>
<keyword evidence="10 20" id="KW-0547">Nucleotide-binding</keyword>
<evidence type="ECO:0000256" key="3">
    <source>
        <dbReference type="ARBA" id="ARBA00022527"/>
    </source>
</evidence>
<feature type="domain" description="Apple" evidence="25">
    <location>
        <begin position="336"/>
        <end position="417"/>
    </location>
</feature>
<dbReference type="InterPro" id="IPR003609">
    <property type="entry name" value="Pan_app"/>
</dbReference>
<evidence type="ECO:0000256" key="14">
    <source>
        <dbReference type="ARBA" id="ARBA00023136"/>
    </source>
</evidence>
<comment type="catalytic activity">
    <reaction evidence="19 20">
        <text>L-seryl-[protein] + ATP = O-phospho-L-seryl-[protein] + ADP + H(+)</text>
        <dbReference type="Rhea" id="RHEA:17989"/>
        <dbReference type="Rhea" id="RHEA-COMP:9863"/>
        <dbReference type="Rhea" id="RHEA-COMP:11604"/>
        <dbReference type="ChEBI" id="CHEBI:15378"/>
        <dbReference type="ChEBI" id="CHEBI:29999"/>
        <dbReference type="ChEBI" id="CHEBI:30616"/>
        <dbReference type="ChEBI" id="CHEBI:83421"/>
        <dbReference type="ChEBI" id="CHEBI:456216"/>
        <dbReference type="EC" id="2.7.11.1"/>
    </reaction>
</comment>
<gene>
    <name evidence="27" type="primary">LOC116214740</name>
</gene>
<evidence type="ECO:0000259" key="24">
    <source>
        <dbReference type="PROSITE" id="PS50927"/>
    </source>
</evidence>
<keyword evidence="12 20" id="KW-0067">ATP-binding</keyword>
<evidence type="ECO:0000256" key="18">
    <source>
        <dbReference type="ARBA" id="ARBA00047899"/>
    </source>
</evidence>
<keyword evidence="4" id="KW-0245">EGF-like domain</keyword>
<dbReference type="PROSITE" id="PS00108">
    <property type="entry name" value="PROTEIN_KINASE_ST"/>
    <property type="match status" value="1"/>
</dbReference>
<comment type="similarity">
    <text evidence="20">Belongs to the protein kinase superfamily. Ser/Thr protein kinase family.</text>
</comment>
<dbReference type="AlphaFoldDB" id="A0A6P8EL95"/>
<evidence type="ECO:0000256" key="11">
    <source>
        <dbReference type="ARBA" id="ARBA00022777"/>
    </source>
</evidence>
<reference evidence="27" key="2">
    <citation type="submission" date="2025-08" db="UniProtKB">
        <authorList>
            <consortium name="RefSeq"/>
        </authorList>
    </citation>
    <scope>IDENTIFICATION</scope>
    <source>
        <tissue evidence="27">Leaf</tissue>
    </source>
</reference>
<dbReference type="RefSeq" id="XP_031406041.1">
    <property type="nucleotide sequence ID" value="XM_031550181.1"/>
</dbReference>
<keyword evidence="9" id="KW-0430">Lectin</keyword>
<evidence type="ECO:0000256" key="6">
    <source>
        <dbReference type="ARBA" id="ARBA00022679"/>
    </source>
</evidence>
<evidence type="ECO:0000256" key="17">
    <source>
        <dbReference type="ARBA" id="ARBA00023180"/>
    </source>
</evidence>
<evidence type="ECO:0000256" key="7">
    <source>
        <dbReference type="ARBA" id="ARBA00022692"/>
    </source>
</evidence>
<accession>A0A6P8EL95</accession>
<dbReference type="PROSITE" id="PS50011">
    <property type="entry name" value="PROTEIN_KINASE_DOM"/>
    <property type="match status" value="1"/>
</dbReference>
<dbReference type="GO" id="GO:0005886">
    <property type="term" value="C:plasma membrane"/>
    <property type="evidence" value="ECO:0007669"/>
    <property type="project" value="UniProtKB-SubCell"/>
</dbReference>
<dbReference type="CDD" id="cd01098">
    <property type="entry name" value="PAN_AP_plant"/>
    <property type="match status" value="1"/>
</dbReference>
<dbReference type="Pfam" id="PF07714">
    <property type="entry name" value="PK_Tyr_Ser-Thr"/>
    <property type="match status" value="1"/>
</dbReference>
<evidence type="ECO:0000256" key="21">
    <source>
        <dbReference type="SAM" id="Phobius"/>
    </source>
</evidence>
<dbReference type="InterPro" id="IPR024171">
    <property type="entry name" value="SRK-like_kinase"/>
</dbReference>
<keyword evidence="5" id="KW-0597">Phosphoprotein</keyword>
<proteinExistence type="inferred from homology"/>
<dbReference type="InterPro" id="IPR036426">
    <property type="entry name" value="Bulb-type_lectin_dom_sf"/>
</dbReference>
<dbReference type="GO" id="GO:0005524">
    <property type="term" value="F:ATP binding"/>
    <property type="evidence" value="ECO:0007669"/>
    <property type="project" value="UniProtKB-KW"/>
</dbReference>
<dbReference type="SMART" id="SM00473">
    <property type="entry name" value="PAN_AP"/>
    <property type="match status" value="1"/>
</dbReference>
<dbReference type="InterPro" id="IPR000719">
    <property type="entry name" value="Prot_kinase_dom"/>
</dbReference>
<dbReference type="InterPro" id="IPR001245">
    <property type="entry name" value="Ser-Thr/Tyr_kinase_cat_dom"/>
</dbReference>
<evidence type="ECO:0000256" key="4">
    <source>
        <dbReference type="ARBA" id="ARBA00022536"/>
    </source>
</evidence>
<keyword evidence="14 21" id="KW-0472">Membrane</keyword>
<dbReference type="Pfam" id="PF11883">
    <property type="entry name" value="DUF3403"/>
    <property type="match status" value="1"/>
</dbReference>
<dbReference type="PIRSF" id="PIRSF000641">
    <property type="entry name" value="SRK"/>
    <property type="match status" value="1"/>
</dbReference>
<dbReference type="Gene3D" id="1.10.510.10">
    <property type="entry name" value="Transferase(Phosphotransferase) domain 1"/>
    <property type="match status" value="1"/>
</dbReference>
<evidence type="ECO:0000256" key="2">
    <source>
        <dbReference type="ARBA" id="ARBA00022475"/>
    </source>
</evidence>
<dbReference type="CDD" id="cd14066">
    <property type="entry name" value="STKc_IRAK"/>
    <property type="match status" value="1"/>
</dbReference>
<dbReference type="Gene3D" id="3.50.4.10">
    <property type="entry name" value="Hepatocyte Growth Factor"/>
    <property type="match status" value="1"/>
</dbReference>
<evidence type="ECO:0000256" key="13">
    <source>
        <dbReference type="ARBA" id="ARBA00022989"/>
    </source>
</evidence>
<dbReference type="EC" id="2.7.11.1" evidence="20"/>
<dbReference type="Pfam" id="PF08276">
    <property type="entry name" value="PAN_2"/>
    <property type="match status" value="1"/>
</dbReference>
<dbReference type="InterPro" id="IPR000858">
    <property type="entry name" value="S_locus_glycoprot_dom"/>
</dbReference>
<evidence type="ECO:0000256" key="22">
    <source>
        <dbReference type="SAM" id="SignalP"/>
    </source>
</evidence>
<dbReference type="SUPFAM" id="SSF56112">
    <property type="entry name" value="Protein kinase-like (PK-like)"/>
    <property type="match status" value="1"/>
</dbReference>
<dbReference type="SMART" id="SM00220">
    <property type="entry name" value="S_TKc"/>
    <property type="match status" value="1"/>
</dbReference>
<evidence type="ECO:0000256" key="16">
    <source>
        <dbReference type="ARBA" id="ARBA00023170"/>
    </source>
</evidence>
<evidence type="ECO:0000313" key="26">
    <source>
        <dbReference type="Proteomes" id="UP000515151"/>
    </source>
</evidence>
<keyword evidence="15" id="KW-1015">Disulfide bond</keyword>
<dbReference type="PANTHER" id="PTHR32444">
    <property type="entry name" value="BULB-TYPE LECTIN DOMAIN-CONTAINING PROTEIN"/>
    <property type="match status" value="1"/>
</dbReference>
<evidence type="ECO:0000256" key="9">
    <source>
        <dbReference type="ARBA" id="ARBA00022734"/>
    </source>
</evidence>
<feature type="transmembrane region" description="Helical" evidence="21">
    <location>
        <begin position="434"/>
        <end position="452"/>
    </location>
</feature>
<dbReference type="Gene3D" id="2.90.10.10">
    <property type="entry name" value="Bulb-type lectin domain"/>
    <property type="match status" value="1"/>
</dbReference>
<organism evidence="26 27">
    <name type="scientific">Punica granatum</name>
    <name type="common">Pomegranate</name>
    <dbReference type="NCBI Taxonomy" id="22663"/>
    <lineage>
        <taxon>Eukaryota</taxon>
        <taxon>Viridiplantae</taxon>
        <taxon>Streptophyta</taxon>
        <taxon>Embryophyta</taxon>
        <taxon>Tracheophyta</taxon>
        <taxon>Spermatophyta</taxon>
        <taxon>Magnoliopsida</taxon>
        <taxon>eudicotyledons</taxon>
        <taxon>Gunneridae</taxon>
        <taxon>Pentapetalae</taxon>
        <taxon>rosids</taxon>
        <taxon>malvids</taxon>
        <taxon>Myrtales</taxon>
        <taxon>Lythraceae</taxon>
        <taxon>Punica</taxon>
    </lineage>
</organism>
<dbReference type="GO" id="GO:0030246">
    <property type="term" value="F:carbohydrate binding"/>
    <property type="evidence" value="ECO:0007669"/>
    <property type="project" value="UniProtKB-KW"/>
</dbReference>
<dbReference type="PANTHER" id="PTHR32444:SF98">
    <property type="entry name" value="RECEPTOR-LIKE SERINE_THREONINE-PROTEIN KINASE"/>
    <property type="match status" value="1"/>
</dbReference>
<sequence>MEGQIFLLCCCFTLFSVTMLCSAVDTISAGGSISDGETVVSSDGCFELGFFDPENSKRYLGIWYKKISPGTVVWVANRNIPLNDTSGVLRLTNQGILVLSTETKANITIWSSSSSGEPVTNPVARLLETGNLVVSVGGKIVWQSFDYIGDTFLPGMKCGRNLVTGLDNYLTSWKRSSDPSSGEYTNKLDHNGYPQIFLRKGPVIRFRSGPWNGLRFSGMPNLKPNPIYTFEFVYNDQEIYYKYELINSSVVTRMVLNQFGSLQRFVWINRTQDWILYVSAEMDNCDHYSLCGAYGSCNIANLPPCGCLRGFKPKFQSDWKSGDWSNGCVRKTELTCKDGEGFIKIPSVKLPDTRNSWFNRTIDLKECEKWCLRNCSCTAYSSLDIRGGGSGCLIWFNELIDIREYTENGQDLYLRMAASELGSNGEMKRRVRTIIIPVLLGAVIIGVIYVLLAKKKKRLKLGEQIIEDKQSDGNNDEDLKLPLFSFNAIADATNNFSDKNKLGEGGYGPVYKGKFRDGQDIAVKRLSKESKQGDGQFKNEVILIAKLQHRNLVRLLGCCIQGEEKMLVYEYMPNKSLDSFIFDRAQSSLLDWPQRCKIINGIARGLLYLHQDSRLRIIHRDLKASNILLDEEMNAKISDFGMAKCFGGDETEANTRRVVGTYGYMSPEYVIDGIFSVKSDVFSFGVLVLEIINGKRNRGFNHPDHKLNLLGHAWKLFQEGRPEDLMDAPVRDSCDISEVGRSIQVGLLCVQQSPEDRPSMASVVLMLSSDISLPQPKEPGFFTERQLIEGDSSSSKIDFCSTNKMTMTLLTAR</sequence>
<dbReference type="InterPro" id="IPR008271">
    <property type="entry name" value="Ser/Thr_kinase_AS"/>
</dbReference>
<keyword evidence="7 21" id="KW-0812">Transmembrane</keyword>
<dbReference type="Pfam" id="PF00954">
    <property type="entry name" value="S_locus_glycop"/>
    <property type="match status" value="1"/>
</dbReference>
<dbReference type="SUPFAM" id="SSF51110">
    <property type="entry name" value="alpha-D-mannose-specific plant lectins"/>
    <property type="match status" value="1"/>
</dbReference>
<keyword evidence="2" id="KW-1003">Cell membrane</keyword>
<dbReference type="InterPro" id="IPR021820">
    <property type="entry name" value="S-locus_recpt_kinase_C"/>
</dbReference>
<evidence type="ECO:0000256" key="20">
    <source>
        <dbReference type="PIRNR" id="PIRNR000641"/>
    </source>
</evidence>
<keyword evidence="17" id="KW-0325">Glycoprotein</keyword>
<keyword evidence="8 22" id="KW-0732">Signal</keyword>
<keyword evidence="6 20" id="KW-0808">Transferase</keyword>
<dbReference type="Pfam" id="PF01453">
    <property type="entry name" value="B_lectin"/>
    <property type="match status" value="1"/>
</dbReference>
<dbReference type="FunFam" id="2.90.10.10:FF:000005">
    <property type="entry name" value="G-type lectin S-receptor-like serine/threonine-protein kinase"/>
    <property type="match status" value="1"/>
</dbReference>
<evidence type="ECO:0000259" key="23">
    <source>
        <dbReference type="PROSITE" id="PS50011"/>
    </source>
</evidence>
<comment type="subcellular location">
    <subcellularLocation>
        <location evidence="1">Cell membrane</location>
        <topology evidence="1">Single-pass type I membrane protein</topology>
    </subcellularLocation>
</comment>
<dbReference type="CDD" id="cd00028">
    <property type="entry name" value="B_lectin"/>
    <property type="match status" value="1"/>
</dbReference>
<keyword evidence="16" id="KW-0675">Receptor</keyword>
<evidence type="ECO:0000259" key="25">
    <source>
        <dbReference type="PROSITE" id="PS50948"/>
    </source>
</evidence>
<evidence type="ECO:0000256" key="8">
    <source>
        <dbReference type="ARBA" id="ARBA00022729"/>
    </source>
</evidence>
<keyword evidence="26" id="KW-1185">Reference proteome</keyword>
<feature type="chain" id="PRO_5028445971" description="Receptor-like serine/threonine-protein kinase" evidence="22">
    <location>
        <begin position="24"/>
        <end position="813"/>
    </location>
</feature>
<dbReference type="Proteomes" id="UP000515151">
    <property type="component" value="Chromosome 7"/>
</dbReference>
<evidence type="ECO:0000256" key="5">
    <source>
        <dbReference type="ARBA" id="ARBA00022553"/>
    </source>
</evidence>
<dbReference type="GeneID" id="116214740"/>
<protein>
    <recommendedName>
        <fullName evidence="20">Receptor-like serine/threonine-protein kinase</fullName>
        <ecNumber evidence="20">2.7.11.1</ecNumber>
    </recommendedName>
</protein>
<evidence type="ECO:0000256" key="1">
    <source>
        <dbReference type="ARBA" id="ARBA00004251"/>
    </source>
</evidence>
<feature type="domain" description="Protein kinase" evidence="23">
    <location>
        <begin position="496"/>
        <end position="773"/>
    </location>
</feature>
<feature type="signal peptide" evidence="22">
    <location>
        <begin position="1"/>
        <end position="23"/>
    </location>
</feature>
<dbReference type="InterPro" id="IPR001480">
    <property type="entry name" value="Bulb-type_lectin_dom"/>
</dbReference>
<evidence type="ECO:0000256" key="10">
    <source>
        <dbReference type="ARBA" id="ARBA00022741"/>
    </source>
</evidence>
<name>A0A6P8EL95_PUNGR</name>
<keyword evidence="11 20" id="KW-0418">Kinase</keyword>
<evidence type="ECO:0000256" key="15">
    <source>
        <dbReference type="ARBA" id="ARBA00023157"/>
    </source>
</evidence>
<evidence type="ECO:0000256" key="12">
    <source>
        <dbReference type="ARBA" id="ARBA00022840"/>
    </source>
</evidence>
<dbReference type="SMART" id="SM00108">
    <property type="entry name" value="B_lectin"/>
    <property type="match status" value="1"/>
</dbReference>
<dbReference type="PROSITE" id="PS50927">
    <property type="entry name" value="BULB_LECTIN"/>
    <property type="match status" value="1"/>
</dbReference>
<dbReference type="OrthoDB" id="785331at2759"/>
<dbReference type="GO" id="GO:0004674">
    <property type="term" value="F:protein serine/threonine kinase activity"/>
    <property type="evidence" value="ECO:0007669"/>
    <property type="project" value="UniProtKB-KW"/>
</dbReference>
<dbReference type="GO" id="GO:0048544">
    <property type="term" value="P:recognition of pollen"/>
    <property type="evidence" value="ECO:0007669"/>
    <property type="project" value="InterPro"/>
</dbReference>
<dbReference type="FunFam" id="1.10.510.10:FF:000060">
    <property type="entry name" value="G-type lectin S-receptor-like serine/threonine-protein kinase"/>
    <property type="match status" value="1"/>
</dbReference>
<comment type="catalytic activity">
    <reaction evidence="18 20">
        <text>L-threonyl-[protein] + ATP = O-phospho-L-threonyl-[protein] + ADP + H(+)</text>
        <dbReference type="Rhea" id="RHEA:46608"/>
        <dbReference type="Rhea" id="RHEA-COMP:11060"/>
        <dbReference type="Rhea" id="RHEA-COMP:11605"/>
        <dbReference type="ChEBI" id="CHEBI:15378"/>
        <dbReference type="ChEBI" id="CHEBI:30013"/>
        <dbReference type="ChEBI" id="CHEBI:30616"/>
        <dbReference type="ChEBI" id="CHEBI:61977"/>
        <dbReference type="ChEBI" id="CHEBI:456216"/>
        <dbReference type="EC" id="2.7.11.1"/>
    </reaction>
</comment>
<keyword evidence="3 20" id="KW-0723">Serine/threonine-protein kinase</keyword>